<proteinExistence type="predicted"/>
<feature type="region of interest" description="Disordered" evidence="1">
    <location>
        <begin position="30"/>
        <end position="49"/>
    </location>
</feature>
<reference evidence="2" key="1">
    <citation type="submission" date="2018-11" db="EMBL/GenBank/DDBJ databases">
        <authorList>
            <consortium name="Pathogen Informatics"/>
        </authorList>
    </citation>
    <scope>NUCLEOTIDE SEQUENCE</scope>
</reference>
<dbReference type="EMBL" id="CAAALY010006613">
    <property type="protein sequence ID" value="VEL09552.1"/>
    <property type="molecule type" value="Genomic_DNA"/>
</dbReference>
<evidence type="ECO:0000256" key="1">
    <source>
        <dbReference type="SAM" id="MobiDB-lite"/>
    </source>
</evidence>
<feature type="compositionally biased region" description="Polar residues" evidence="1">
    <location>
        <begin position="274"/>
        <end position="308"/>
    </location>
</feature>
<feature type="compositionally biased region" description="Basic and acidic residues" evidence="1">
    <location>
        <begin position="149"/>
        <end position="172"/>
    </location>
</feature>
<protein>
    <submittedName>
        <fullName evidence="2">Uncharacterized protein</fullName>
    </submittedName>
</protein>
<evidence type="ECO:0000313" key="3">
    <source>
        <dbReference type="Proteomes" id="UP000784294"/>
    </source>
</evidence>
<feature type="compositionally biased region" description="Low complexity" evidence="1">
    <location>
        <begin position="58"/>
        <end position="67"/>
    </location>
</feature>
<feature type="compositionally biased region" description="Polar residues" evidence="1">
    <location>
        <begin position="254"/>
        <end position="264"/>
    </location>
</feature>
<feature type="region of interest" description="Disordered" evidence="1">
    <location>
        <begin position="254"/>
        <end position="424"/>
    </location>
</feature>
<gene>
    <name evidence="2" type="ORF">PXEA_LOCUS2992</name>
</gene>
<feature type="compositionally biased region" description="Low complexity" evidence="1">
    <location>
        <begin position="309"/>
        <end position="329"/>
    </location>
</feature>
<dbReference type="Proteomes" id="UP000784294">
    <property type="component" value="Unassembled WGS sequence"/>
</dbReference>
<feature type="compositionally biased region" description="Basic and acidic residues" evidence="1">
    <location>
        <begin position="349"/>
        <end position="367"/>
    </location>
</feature>
<sequence>MISRSDQFVDLLIERQISFSFDGSTAMSIAHRHSETQHHSSQTNQADDIPGRQIQIKQIKQRSQPQITNPHGSHHAMHSSSQRTRRLENRGPNLCPSQSFNDSVGPVFGRTGSQTQDESGAGRALSPNFSQACISNRAGQRNAGASGRLESDYGQHDGEDFRREEASHSNERIRLTSHFRRSISQHRVGKSSDAAKQELIELSQDVPLLSSSHLYSSRQYQLKQQQPLQYRATQHKQQEEYPSIVPQAILQADNSTGHRYAQQSHARDVPVSSMPYSQDQHQRQLQHYSQMKSKSENLTRSSLQPQLISKSESGGKCSSSGRVVQVVQGKRGKTDRRPLSANLVTGYKDVQRERIGRENEDERRRQEGDEEKEESREEEDTAVNIRLPDEAWRARNVSMGHSAPGQLHHTSLGRKKLEKRQDNS</sequence>
<keyword evidence="3" id="KW-1185">Reference proteome</keyword>
<comment type="caution">
    <text evidence="2">The sequence shown here is derived from an EMBL/GenBank/DDBJ whole genome shotgun (WGS) entry which is preliminary data.</text>
</comment>
<feature type="region of interest" description="Disordered" evidence="1">
    <location>
        <begin position="141"/>
        <end position="172"/>
    </location>
</feature>
<dbReference type="AlphaFoldDB" id="A0A448WE50"/>
<evidence type="ECO:0000313" key="2">
    <source>
        <dbReference type="EMBL" id="VEL09552.1"/>
    </source>
</evidence>
<organism evidence="2 3">
    <name type="scientific">Protopolystoma xenopodis</name>
    <dbReference type="NCBI Taxonomy" id="117903"/>
    <lineage>
        <taxon>Eukaryota</taxon>
        <taxon>Metazoa</taxon>
        <taxon>Spiralia</taxon>
        <taxon>Lophotrochozoa</taxon>
        <taxon>Platyhelminthes</taxon>
        <taxon>Monogenea</taxon>
        <taxon>Polyopisthocotylea</taxon>
        <taxon>Polystomatidea</taxon>
        <taxon>Polystomatidae</taxon>
        <taxon>Protopolystoma</taxon>
    </lineage>
</organism>
<name>A0A448WE50_9PLAT</name>
<accession>A0A448WE50</accession>
<feature type="compositionally biased region" description="Acidic residues" evidence="1">
    <location>
        <begin position="368"/>
        <end position="381"/>
    </location>
</feature>
<feature type="region of interest" description="Disordered" evidence="1">
    <location>
        <begin position="58"/>
        <end position="126"/>
    </location>
</feature>